<keyword evidence="3" id="KW-1185">Reference proteome</keyword>
<protein>
    <recommendedName>
        <fullName evidence="4">DUF402 domain-containing protein</fullName>
    </recommendedName>
</protein>
<evidence type="ECO:0000256" key="1">
    <source>
        <dbReference type="SAM" id="MobiDB-lite"/>
    </source>
</evidence>
<proteinExistence type="predicted"/>
<feature type="region of interest" description="Disordered" evidence="1">
    <location>
        <begin position="136"/>
        <end position="179"/>
    </location>
</feature>
<evidence type="ECO:0000313" key="2">
    <source>
        <dbReference type="EMBL" id="MCP9274006.1"/>
    </source>
</evidence>
<organism evidence="2 3">
    <name type="scientific">Mycolicibacterium arenosum</name>
    <dbReference type="NCBI Taxonomy" id="2952157"/>
    <lineage>
        <taxon>Bacteria</taxon>
        <taxon>Bacillati</taxon>
        <taxon>Actinomycetota</taxon>
        <taxon>Actinomycetes</taxon>
        <taxon>Mycobacteriales</taxon>
        <taxon>Mycobacteriaceae</taxon>
        <taxon>Mycolicibacterium</taxon>
    </lineage>
</organism>
<comment type="caution">
    <text evidence="2">The sequence shown here is derived from an EMBL/GenBank/DDBJ whole genome shotgun (WGS) entry which is preliminary data.</text>
</comment>
<name>A0ABT1M4C7_9MYCO</name>
<dbReference type="EMBL" id="JANDBD010000007">
    <property type="protein sequence ID" value="MCP9274006.1"/>
    <property type="molecule type" value="Genomic_DNA"/>
</dbReference>
<sequence length="179" mass="19837">MCPSTDSTPDQFAAGILTELLHRIEVVNADAAVSPRPGRHTFLVSHAWTDGASIRLVYTAPPSDRIWGMARDTRESLINPSAWNDADNPALYYYLLDLEESWPGESSSQPGDDRDLIQWCGDPLPDLHQRASELPDAYWYTSPPQDPSWIDHTPPVHIEPRRCADPDGPLPRGADGPAD</sequence>
<evidence type="ECO:0008006" key="4">
    <source>
        <dbReference type="Google" id="ProtNLM"/>
    </source>
</evidence>
<evidence type="ECO:0000313" key="3">
    <source>
        <dbReference type="Proteomes" id="UP001651690"/>
    </source>
</evidence>
<accession>A0ABT1M4C7</accession>
<reference evidence="2 3" key="1">
    <citation type="submission" date="2022-06" db="EMBL/GenBank/DDBJ databases">
        <title>Mycolicibacterium sp. CAU 1645 isolated from seawater.</title>
        <authorList>
            <person name="Kim W."/>
        </authorList>
    </citation>
    <scope>NUCLEOTIDE SEQUENCE [LARGE SCALE GENOMIC DNA]</scope>
    <source>
        <strain evidence="2 3">CAU 1645</strain>
    </source>
</reference>
<gene>
    <name evidence="2" type="ORF">NM203_17595</name>
</gene>
<dbReference type="RefSeq" id="WP_255061345.1">
    <property type="nucleotide sequence ID" value="NZ_JANDBD010000007.1"/>
</dbReference>
<dbReference type="Proteomes" id="UP001651690">
    <property type="component" value="Unassembled WGS sequence"/>
</dbReference>